<dbReference type="EMBL" id="JH767167">
    <property type="protein sequence ID" value="EQC31786.1"/>
    <property type="molecule type" value="Genomic_DNA"/>
</dbReference>
<dbReference type="SUPFAM" id="SSF54695">
    <property type="entry name" value="POZ domain"/>
    <property type="match status" value="1"/>
</dbReference>
<protein>
    <recommendedName>
        <fullName evidence="2">SANT and BTB domain-containing protein</fullName>
    </recommendedName>
</protein>
<dbReference type="Gene3D" id="3.30.710.10">
    <property type="entry name" value="Potassium Channel Kv1.1, Chain A"/>
    <property type="match status" value="1"/>
</dbReference>
<dbReference type="InterPro" id="IPR021777">
    <property type="entry name" value="SANBR_BTB"/>
</dbReference>
<dbReference type="eggNOG" id="ENOG502QRE4">
    <property type="taxonomic scope" value="Eukaryota"/>
</dbReference>
<evidence type="ECO:0000313" key="4">
    <source>
        <dbReference type="Proteomes" id="UP000030762"/>
    </source>
</evidence>
<evidence type="ECO:0000313" key="3">
    <source>
        <dbReference type="EMBL" id="EQC31786.1"/>
    </source>
</evidence>
<accession>T0QAT1</accession>
<feature type="region of interest" description="Disordered" evidence="1">
    <location>
        <begin position="1"/>
        <end position="21"/>
    </location>
</feature>
<dbReference type="InterPro" id="IPR045902">
    <property type="entry name" value="SANBR-like"/>
</dbReference>
<organism evidence="3 4">
    <name type="scientific">Saprolegnia diclina (strain VS20)</name>
    <dbReference type="NCBI Taxonomy" id="1156394"/>
    <lineage>
        <taxon>Eukaryota</taxon>
        <taxon>Sar</taxon>
        <taxon>Stramenopiles</taxon>
        <taxon>Oomycota</taxon>
        <taxon>Saprolegniomycetes</taxon>
        <taxon>Saprolegniales</taxon>
        <taxon>Saprolegniaceae</taxon>
        <taxon>Saprolegnia</taxon>
    </lineage>
</organism>
<dbReference type="VEuPathDB" id="FungiDB:SDRG_10575"/>
<dbReference type="PANTHER" id="PTHR20946:SF0">
    <property type="entry name" value="SANT AND BTB DOMAIN REGULATOR OF CLASS SWITCH RECOMBINATION"/>
    <property type="match status" value="1"/>
</dbReference>
<evidence type="ECO:0000256" key="1">
    <source>
        <dbReference type="SAM" id="MobiDB-lite"/>
    </source>
</evidence>
<feature type="domain" description="SANT and BTB" evidence="2">
    <location>
        <begin position="40"/>
        <end position="138"/>
    </location>
</feature>
<dbReference type="PANTHER" id="PTHR20946">
    <property type="entry name" value="SANT AND BTB DOMAIN REGULATOR OF CLASS SWITCH RECOMBINATION"/>
    <property type="match status" value="1"/>
</dbReference>
<keyword evidence="4" id="KW-1185">Reference proteome</keyword>
<dbReference type="AlphaFoldDB" id="T0QAT1"/>
<sequence length="465" mass="52120">MQRKGSVRQPPRTIRGSVDEKAPSLETIDKKPRKLRDETIVIHVCDEFRKVNRDFTCNKALLLNNMRYFCAYLSDSGSSEDIDISVHCDVGIFEWLYNYVHAANGVGTSPLTKLGVENVTPILISSDFLQMDYLVNECTTFIGTHLESVVDMPGDLLCVSEGILDAIALKCSLEQLDMIEPRKEKLCYKLYSKRIAHLLGHLKQLETGLDQCAACGVVYYSGHVRVLHCHDAIPSIGCFGQVLSRHEPRDDWRVDPWLKALAASPKTMYWKLWGALQCLYCVECHVFFTGSEIKECLHHPVPAHTSALEASTHHACCGAPKFAADARATRGCTSKDHVLGRPYEVREYFAPESNLNRLHELATTHVDLLARDKPSAPPVPTAPPAGVAVHDMLRPSVVARKSMLANVEVPSDLIKSLKSNSADLSTPQTRKQWKIDLLQEKDRIRVQLLSSTLTKMRTEYRAAFR</sequence>
<dbReference type="OrthoDB" id="550012at2759"/>
<dbReference type="GeneID" id="19951302"/>
<reference evidence="3 4" key="1">
    <citation type="submission" date="2012-04" db="EMBL/GenBank/DDBJ databases">
        <title>The Genome Sequence of Saprolegnia declina VS20.</title>
        <authorList>
            <consortium name="The Broad Institute Genome Sequencing Platform"/>
            <person name="Russ C."/>
            <person name="Nusbaum C."/>
            <person name="Tyler B."/>
            <person name="van West P."/>
            <person name="Dieguez-Uribeondo J."/>
            <person name="de Bruijn I."/>
            <person name="Tripathy S."/>
            <person name="Jiang R."/>
            <person name="Young S.K."/>
            <person name="Zeng Q."/>
            <person name="Gargeya S."/>
            <person name="Fitzgerald M."/>
            <person name="Haas B."/>
            <person name="Abouelleil A."/>
            <person name="Alvarado L."/>
            <person name="Arachchi H.M."/>
            <person name="Berlin A."/>
            <person name="Chapman S.B."/>
            <person name="Goldberg J."/>
            <person name="Griggs A."/>
            <person name="Gujja S."/>
            <person name="Hansen M."/>
            <person name="Howarth C."/>
            <person name="Imamovic A."/>
            <person name="Larimer J."/>
            <person name="McCowen C."/>
            <person name="Montmayeur A."/>
            <person name="Murphy C."/>
            <person name="Neiman D."/>
            <person name="Pearson M."/>
            <person name="Priest M."/>
            <person name="Roberts A."/>
            <person name="Saif S."/>
            <person name="Shea T."/>
            <person name="Sisk P."/>
            <person name="Sykes S."/>
            <person name="Wortman J."/>
            <person name="Nusbaum C."/>
            <person name="Birren B."/>
        </authorList>
    </citation>
    <scope>NUCLEOTIDE SEQUENCE [LARGE SCALE GENOMIC DNA]</scope>
    <source>
        <strain evidence="3 4">VS20</strain>
    </source>
</reference>
<name>T0QAT1_SAPDV</name>
<dbReference type="InterPro" id="IPR011333">
    <property type="entry name" value="SKP1/BTB/POZ_sf"/>
</dbReference>
<dbReference type="Pfam" id="PF11822">
    <property type="entry name" value="BTB_SANBR"/>
    <property type="match status" value="1"/>
</dbReference>
<evidence type="ECO:0000259" key="2">
    <source>
        <dbReference type="Pfam" id="PF11822"/>
    </source>
</evidence>
<dbReference type="Proteomes" id="UP000030762">
    <property type="component" value="Unassembled WGS sequence"/>
</dbReference>
<dbReference type="RefSeq" id="XP_008614793.1">
    <property type="nucleotide sequence ID" value="XM_008616571.1"/>
</dbReference>
<gene>
    <name evidence="3" type="ORF">SDRG_10575</name>
</gene>
<proteinExistence type="predicted"/>
<dbReference type="STRING" id="1156394.T0QAT1"/>
<dbReference type="InParanoid" id="T0QAT1"/>
<dbReference type="OMA" id="LDQCAAC"/>